<dbReference type="InterPro" id="IPR036638">
    <property type="entry name" value="HLH_DNA-bd_sf"/>
</dbReference>
<dbReference type="Gene3D" id="4.10.280.10">
    <property type="entry name" value="Helix-loop-helix DNA-binding domain"/>
    <property type="match status" value="1"/>
</dbReference>
<evidence type="ECO:0000259" key="5">
    <source>
        <dbReference type="PROSITE" id="PS50888"/>
    </source>
</evidence>
<keyword evidence="7" id="KW-1185">Reference proteome</keyword>
<dbReference type="GO" id="GO:0046983">
    <property type="term" value="F:protein dimerization activity"/>
    <property type="evidence" value="ECO:0007669"/>
    <property type="project" value="InterPro"/>
</dbReference>
<dbReference type="SMART" id="SM00353">
    <property type="entry name" value="HLH"/>
    <property type="match status" value="1"/>
</dbReference>
<reference evidence="7" key="1">
    <citation type="submission" date="2013-01" db="EMBL/GenBank/DDBJ databases">
        <title>Draft Genome Sequence of a Mulberry Tree, Morus notabilis C.K. Schneid.</title>
        <authorList>
            <person name="He N."/>
            <person name="Zhao S."/>
        </authorList>
    </citation>
    <scope>NUCLEOTIDE SEQUENCE</scope>
</reference>
<evidence type="ECO:0000313" key="6">
    <source>
        <dbReference type="EMBL" id="EXB75245.1"/>
    </source>
</evidence>
<dbReference type="STRING" id="981085.W9RIA6"/>
<accession>W9RIA6</accession>
<dbReference type="InterPro" id="IPR051358">
    <property type="entry name" value="TF_AMS/ICE1/BHLH6-like"/>
</dbReference>
<dbReference type="InterPro" id="IPR011598">
    <property type="entry name" value="bHLH_dom"/>
</dbReference>
<protein>
    <recommendedName>
        <fullName evidence="5">BHLH domain-containing protein</fullName>
    </recommendedName>
</protein>
<keyword evidence="2" id="KW-0805">Transcription regulation</keyword>
<dbReference type="PANTHER" id="PTHR31945">
    <property type="entry name" value="TRANSCRIPTION FACTOR SCREAM2-RELATED"/>
    <property type="match status" value="1"/>
</dbReference>
<proteinExistence type="predicted"/>
<keyword evidence="3" id="KW-0804">Transcription</keyword>
<dbReference type="SUPFAM" id="SSF47459">
    <property type="entry name" value="HLH, helix-loop-helix DNA-binding domain"/>
    <property type="match status" value="1"/>
</dbReference>
<keyword evidence="4" id="KW-0539">Nucleus</keyword>
<dbReference type="EMBL" id="KE344673">
    <property type="protein sequence ID" value="EXB75245.1"/>
    <property type="molecule type" value="Genomic_DNA"/>
</dbReference>
<dbReference type="eggNOG" id="ENOG502S0WD">
    <property type="taxonomic scope" value="Eukaryota"/>
</dbReference>
<evidence type="ECO:0000256" key="4">
    <source>
        <dbReference type="ARBA" id="ARBA00023242"/>
    </source>
</evidence>
<dbReference type="GO" id="GO:0003700">
    <property type="term" value="F:DNA-binding transcription factor activity"/>
    <property type="evidence" value="ECO:0007669"/>
    <property type="project" value="TreeGrafter"/>
</dbReference>
<dbReference type="GO" id="GO:0005634">
    <property type="term" value="C:nucleus"/>
    <property type="evidence" value="ECO:0007669"/>
    <property type="project" value="UniProtKB-SubCell"/>
</dbReference>
<dbReference type="PROSITE" id="PS50888">
    <property type="entry name" value="BHLH"/>
    <property type="match status" value="1"/>
</dbReference>
<evidence type="ECO:0000256" key="1">
    <source>
        <dbReference type="ARBA" id="ARBA00004123"/>
    </source>
</evidence>
<evidence type="ECO:0000313" key="7">
    <source>
        <dbReference type="Proteomes" id="UP000030645"/>
    </source>
</evidence>
<sequence>MDQFIGSAMNELFISERGRIGHKRRTNRNGPCTSKNLEAERRRRGKLHDRLMALRGVVPQITNMKKATIVEDAVAHIKMLQQTVVHLKDQLWDEVASPEEGIELKNEEFCAAEEMNSLGIQPDITVIQMYENKFWIKAIFAKKRGGFTEFMDAVTAFGFELTDTSLTTINGAMLVTSCLEGVSCEKLSVEEIKQVLLEI</sequence>
<feature type="domain" description="BHLH" evidence="5">
    <location>
        <begin position="31"/>
        <end position="80"/>
    </location>
</feature>
<dbReference type="Proteomes" id="UP000030645">
    <property type="component" value="Unassembled WGS sequence"/>
</dbReference>
<dbReference type="AlphaFoldDB" id="W9RIA6"/>
<evidence type="ECO:0000256" key="3">
    <source>
        <dbReference type="ARBA" id="ARBA00023163"/>
    </source>
</evidence>
<dbReference type="Pfam" id="PF00010">
    <property type="entry name" value="HLH"/>
    <property type="match status" value="1"/>
</dbReference>
<evidence type="ECO:0000256" key="2">
    <source>
        <dbReference type="ARBA" id="ARBA00023015"/>
    </source>
</evidence>
<organism evidence="6 7">
    <name type="scientific">Morus notabilis</name>
    <dbReference type="NCBI Taxonomy" id="981085"/>
    <lineage>
        <taxon>Eukaryota</taxon>
        <taxon>Viridiplantae</taxon>
        <taxon>Streptophyta</taxon>
        <taxon>Embryophyta</taxon>
        <taxon>Tracheophyta</taxon>
        <taxon>Spermatophyta</taxon>
        <taxon>Magnoliopsida</taxon>
        <taxon>eudicotyledons</taxon>
        <taxon>Gunneridae</taxon>
        <taxon>Pentapetalae</taxon>
        <taxon>rosids</taxon>
        <taxon>fabids</taxon>
        <taxon>Rosales</taxon>
        <taxon>Moraceae</taxon>
        <taxon>Moreae</taxon>
        <taxon>Morus</taxon>
    </lineage>
</organism>
<gene>
    <name evidence="6" type="ORF">L484_026027</name>
</gene>
<comment type="subcellular location">
    <subcellularLocation>
        <location evidence="1">Nucleus</location>
    </subcellularLocation>
</comment>
<dbReference type="PANTHER" id="PTHR31945:SF20">
    <property type="entry name" value="TRANSCRIPTION FACTOR DYT1"/>
    <property type="match status" value="1"/>
</dbReference>
<name>W9RIA6_9ROSA</name>
<dbReference type="GO" id="GO:0043565">
    <property type="term" value="F:sequence-specific DNA binding"/>
    <property type="evidence" value="ECO:0007669"/>
    <property type="project" value="TreeGrafter"/>
</dbReference>